<organism evidence="2 3">
    <name type="scientific">Zopfia rhizophila CBS 207.26</name>
    <dbReference type="NCBI Taxonomy" id="1314779"/>
    <lineage>
        <taxon>Eukaryota</taxon>
        <taxon>Fungi</taxon>
        <taxon>Dikarya</taxon>
        <taxon>Ascomycota</taxon>
        <taxon>Pezizomycotina</taxon>
        <taxon>Dothideomycetes</taxon>
        <taxon>Dothideomycetes incertae sedis</taxon>
        <taxon>Zopfiaceae</taxon>
        <taxon>Zopfia</taxon>
    </lineage>
</organism>
<keyword evidence="3" id="KW-1185">Reference proteome</keyword>
<reference evidence="2" key="1">
    <citation type="journal article" date="2020" name="Stud. Mycol.">
        <title>101 Dothideomycetes genomes: a test case for predicting lifestyles and emergence of pathogens.</title>
        <authorList>
            <person name="Haridas S."/>
            <person name="Albert R."/>
            <person name="Binder M."/>
            <person name="Bloem J."/>
            <person name="Labutti K."/>
            <person name="Salamov A."/>
            <person name="Andreopoulos B."/>
            <person name="Baker S."/>
            <person name="Barry K."/>
            <person name="Bills G."/>
            <person name="Bluhm B."/>
            <person name="Cannon C."/>
            <person name="Castanera R."/>
            <person name="Culley D."/>
            <person name="Daum C."/>
            <person name="Ezra D."/>
            <person name="Gonzalez J."/>
            <person name="Henrissat B."/>
            <person name="Kuo A."/>
            <person name="Liang C."/>
            <person name="Lipzen A."/>
            <person name="Lutzoni F."/>
            <person name="Magnuson J."/>
            <person name="Mondo S."/>
            <person name="Nolan M."/>
            <person name="Ohm R."/>
            <person name="Pangilinan J."/>
            <person name="Park H.-J."/>
            <person name="Ramirez L."/>
            <person name="Alfaro M."/>
            <person name="Sun H."/>
            <person name="Tritt A."/>
            <person name="Yoshinaga Y."/>
            <person name="Zwiers L.-H."/>
            <person name="Turgeon B."/>
            <person name="Goodwin S."/>
            <person name="Spatafora J."/>
            <person name="Crous P."/>
            <person name="Grigoriev I."/>
        </authorList>
    </citation>
    <scope>NUCLEOTIDE SEQUENCE</scope>
    <source>
        <strain evidence="2">CBS 207.26</strain>
    </source>
</reference>
<evidence type="ECO:0000313" key="3">
    <source>
        <dbReference type="Proteomes" id="UP000800200"/>
    </source>
</evidence>
<accession>A0A6A6DU94</accession>
<dbReference type="AlphaFoldDB" id="A0A6A6DU94"/>
<evidence type="ECO:0000256" key="1">
    <source>
        <dbReference type="SAM" id="MobiDB-lite"/>
    </source>
</evidence>
<sequence>MVRDRPRSPNFEKCDSVIFCTGDSPADTSAAVIRKLPLKREVRKATLCVNMFGEQVARKCPVTYTPDIVSALEDDMMEVDVDPTLESPKSTDRQGDGGRDDMSMFSHTEPGGDEDEDRRAAYATPSLTAGQRIPSKHLVPLSASSSPTPTPSTAVVTSLLESNLLYGPPPTSFPLGTSQASEATRVALSEFYNRETSFNVRNHVSQRSRIAHEPSALGSDWPHCSAAPRDVQSWLRDANIQHLHTKIRLLAEPRAVEQKANRKFKVFLKISKVLV</sequence>
<evidence type="ECO:0000313" key="2">
    <source>
        <dbReference type="EMBL" id="KAF2182345.1"/>
    </source>
</evidence>
<feature type="compositionally biased region" description="Basic and acidic residues" evidence="1">
    <location>
        <begin position="89"/>
        <end position="102"/>
    </location>
</feature>
<protein>
    <submittedName>
        <fullName evidence="2">Uncharacterized protein</fullName>
    </submittedName>
</protein>
<gene>
    <name evidence="2" type="ORF">K469DRAFT_788350</name>
</gene>
<name>A0A6A6DU94_9PEZI</name>
<proteinExistence type="predicted"/>
<dbReference type="Proteomes" id="UP000800200">
    <property type="component" value="Unassembled WGS sequence"/>
</dbReference>
<feature type="region of interest" description="Disordered" evidence="1">
    <location>
        <begin position="80"/>
        <end position="153"/>
    </location>
</feature>
<feature type="compositionally biased region" description="Low complexity" evidence="1">
    <location>
        <begin position="138"/>
        <end position="153"/>
    </location>
</feature>
<dbReference type="EMBL" id="ML994648">
    <property type="protein sequence ID" value="KAF2182345.1"/>
    <property type="molecule type" value="Genomic_DNA"/>
</dbReference>